<evidence type="ECO:0000313" key="3">
    <source>
        <dbReference type="Proteomes" id="UP000076925"/>
    </source>
</evidence>
<dbReference type="OrthoDB" id="583340at2"/>
<accession>A0A139XHB1</accession>
<keyword evidence="1" id="KW-0732">Signal</keyword>
<proteinExistence type="predicted"/>
<dbReference type="PROSITE" id="PS51257">
    <property type="entry name" value="PROKAR_LIPOPROTEIN"/>
    <property type="match status" value="1"/>
</dbReference>
<organism evidence="2 3">
    <name type="scientific">Scytonema hofmannii PCC 7110</name>
    <dbReference type="NCBI Taxonomy" id="128403"/>
    <lineage>
        <taxon>Bacteria</taxon>
        <taxon>Bacillati</taxon>
        <taxon>Cyanobacteriota</taxon>
        <taxon>Cyanophyceae</taxon>
        <taxon>Nostocales</taxon>
        <taxon>Scytonemataceae</taxon>
        <taxon>Scytonema</taxon>
    </lineage>
</organism>
<feature type="chain" id="PRO_5007300708" description="Lipoprotein" evidence="1">
    <location>
        <begin position="28"/>
        <end position="122"/>
    </location>
</feature>
<comment type="caution">
    <text evidence="2">The sequence shown here is derived from an EMBL/GenBank/DDBJ whole genome shotgun (WGS) entry which is preliminary data.</text>
</comment>
<evidence type="ECO:0000256" key="1">
    <source>
        <dbReference type="SAM" id="SignalP"/>
    </source>
</evidence>
<dbReference type="Proteomes" id="UP000076925">
    <property type="component" value="Unassembled WGS sequence"/>
</dbReference>
<feature type="signal peptide" evidence="1">
    <location>
        <begin position="1"/>
        <end position="27"/>
    </location>
</feature>
<evidence type="ECO:0008006" key="4">
    <source>
        <dbReference type="Google" id="ProtNLM"/>
    </source>
</evidence>
<dbReference type="EMBL" id="ANNX02000012">
    <property type="protein sequence ID" value="KYC44080.1"/>
    <property type="molecule type" value="Genomic_DNA"/>
</dbReference>
<protein>
    <recommendedName>
        <fullName evidence="4">Lipoprotein</fullName>
    </recommendedName>
</protein>
<gene>
    <name evidence="2" type="ORF">WA1_02760</name>
</gene>
<dbReference type="RefSeq" id="WP_017741381.1">
    <property type="nucleotide sequence ID" value="NZ_KQ976354.1"/>
</dbReference>
<evidence type="ECO:0000313" key="2">
    <source>
        <dbReference type="EMBL" id="KYC44080.1"/>
    </source>
</evidence>
<sequence>MVSVKKSLCLNYAIALLYLLTSCSVPYQTVRIKDVRKLENINISKASSQGNIHSISIRGTGKLDGTANIGLIVDGKLYKSEKAHNSINFKWDNDWYSNTAVIRYSPIDVKSGELTIDYRFHN</sequence>
<name>A0A139XHB1_9CYAN</name>
<reference evidence="2 3" key="1">
    <citation type="journal article" date="2013" name="Genome Biol. Evol.">
        <title>Genomes of Stigonematalean cyanobacteria (subsection V) and the evolution of oxygenic photosynthesis from prokaryotes to plastids.</title>
        <authorList>
            <person name="Dagan T."/>
            <person name="Roettger M."/>
            <person name="Stucken K."/>
            <person name="Landan G."/>
            <person name="Koch R."/>
            <person name="Major P."/>
            <person name="Gould S.B."/>
            <person name="Goremykin V.V."/>
            <person name="Rippka R."/>
            <person name="Tandeau de Marsac N."/>
            <person name="Gugger M."/>
            <person name="Lockhart P.J."/>
            <person name="Allen J.F."/>
            <person name="Brune I."/>
            <person name="Maus I."/>
            <person name="Puhler A."/>
            <person name="Martin W.F."/>
        </authorList>
    </citation>
    <scope>NUCLEOTIDE SEQUENCE [LARGE SCALE GENOMIC DNA]</scope>
    <source>
        <strain evidence="2 3">PCC 7110</strain>
    </source>
</reference>
<dbReference type="AlphaFoldDB" id="A0A139XHB1"/>
<keyword evidence="3" id="KW-1185">Reference proteome</keyword>